<dbReference type="AlphaFoldDB" id="A0A0A9WF21"/>
<evidence type="ECO:0000313" key="10">
    <source>
        <dbReference type="EMBL" id="JAQ14176.1"/>
    </source>
</evidence>
<dbReference type="PROSITE" id="PS51031">
    <property type="entry name" value="BESS"/>
    <property type="match status" value="1"/>
</dbReference>
<proteinExistence type="predicted"/>
<dbReference type="PANTHER" id="PTHR12243:SF67">
    <property type="entry name" value="COREPRESSOR OF PANGOLIN, ISOFORM A-RELATED"/>
    <property type="match status" value="1"/>
</dbReference>
<evidence type="ECO:0000313" key="6">
    <source>
        <dbReference type="EMBL" id="JAG03464.1"/>
    </source>
</evidence>
<dbReference type="PROSITE" id="PS51029">
    <property type="entry name" value="MADF"/>
    <property type="match status" value="1"/>
</dbReference>
<comment type="subcellular location">
    <subcellularLocation>
        <location evidence="1">Nucleus</location>
    </subcellularLocation>
</comment>
<evidence type="ECO:0000259" key="4">
    <source>
        <dbReference type="PROSITE" id="PS51031"/>
    </source>
</evidence>
<reference evidence="7" key="1">
    <citation type="journal article" date="2014" name="PLoS ONE">
        <title>Transcriptome-Based Identification of ABC Transporters in the Western Tarnished Plant Bug Lygus hesperus.</title>
        <authorList>
            <person name="Hull J.J."/>
            <person name="Chaney K."/>
            <person name="Geib S.M."/>
            <person name="Fabrick J.A."/>
            <person name="Brent C.S."/>
            <person name="Walsh D."/>
            <person name="Lavine L.C."/>
        </authorList>
    </citation>
    <scope>NUCLEOTIDE SEQUENCE</scope>
</reference>
<dbReference type="GO" id="GO:0003677">
    <property type="term" value="F:DNA binding"/>
    <property type="evidence" value="ECO:0007669"/>
    <property type="project" value="InterPro"/>
</dbReference>
<evidence type="ECO:0000256" key="2">
    <source>
        <dbReference type="SAM" id="MobiDB-lite"/>
    </source>
</evidence>
<dbReference type="Pfam" id="PF10545">
    <property type="entry name" value="MADF_DNA_bdg"/>
    <property type="match status" value="1"/>
</dbReference>
<gene>
    <name evidence="7" type="primary">Adf1_61</name>
    <name evidence="6" type="synonym">Adf1_60</name>
    <name evidence="5" type="synonym">Adf1_62</name>
    <name evidence="5" type="ORF">CM83_25712</name>
    <name evidence="7" type="ORF">CM83_25713</name>
    <name evidence="6" type="ORF">CM83_25714</name>
    <name evidence="9" type="ORF">g.41622</name>
    <name evidence="8" type="ORF">g.41626</name>
    <name evidence="10" type="ORF">g.41628</name>
</gene>
<dbReference type="EMBL" id="GBHO01040139">
    <property type="protein sequence ID" value="JAG03465.1"/>
    <property type="molecule type" value="Transcribed_RNA"/>
</dbReference>
<dbReference type="GO" id="GO:0005667">
    <property type="term" value="C:transcription regulator complex"/>
    <property type="evidence" value="ECO:0007669"/>
    <property type="project" value="TreeGrafter"/>
</dbReference>
<evidence type="ECO:0000313" key="5">
    <source>
        <dbReference type="EMBL" id="JAG03463.1"/>
    </source>
</evidence>
<dbReference type="GO" id="GO:0006357">
    <property type="term" value="P:regulation of transcription by RNA polymerase II"/>
    <property type="evidence" value="ECO:0007669"/>
    <property type="project" value="TreeGrafter"/>
</dbReference>
<dbReference type="Pfam" id="PF02944">
    <property type="entry name" value="BESS"/>
    <property type="match status" value="1"/>
</dbReference>
<dbReference type="InterPro" id="IPR039353">
    <property type="entry name" value="TF_Adf1"/>
</dbReference>
<dbReference type="PANTHER" id="PTHR12243">
    <property type="entry name" value="MADF DOMAIN TRANSCRIPTION FACTOR"/>
    <property type="match status" value="1"/>
</dbReference>
<dbReference type="EMBL" id="GBHO01040140">
    <property type="protein sequence ID" value="JAG03464.1"/>
    <property type="molecule type" value="Transcribed_RNA"/>
</dbReference>
<feature type="region of interest" description="Disordered" evidence="2">
    <location>
        <begin position="127"/>
        <end position="167"/>
    </location>
</feature>
<protein>
    <submittedName>
        <fullName evidence="7">Transcription factor Adf-1</fullName>
    </submittedName>
</protein>
<evidence type="ECO:0000313" key="7">
    <source>
        <dbReference type="EMBL" id="JAG03465.1"/>
    </source>
</evidence>
<dbReference type="EMBL" id="GBHO01040141">
    <property type="protein sequence ID" value="JAG03463.1"/>
    <property type="molecule type" value="Transcribed_RNA"/>
</dbReference>
<organism evidence="7">
    <name type="scientific">Lygus hesperus</name>
    <name type="common">Western plant bug</name>
    <dbReference type="NCBI Taxonomy" id="30085"/>
    <lineage>
        <taxon>Eukaryota</taxon>
        <taxon>Metazoa</taxon>
        <taxon>Ecdysozoa</taxon>
        <taxon>Arthropoda</taxon>
        <taxon>Hexapoda</taxon>
        <taxon>Insecta</taxon>
        <taxon>Pterygota</taxon>
        <taxon>Neoptera</taxon>
        <taxon>Paraneoptera</taxon>
        <taxon>Hemiptera</taxon>
        <taxon>Heteroptera</taxon>
        <taxon>Panheteroptera</taxon>
        <taxon>Cimicomorpha</taxon>
        <taxon>Miridae</taxon>
        <taxon>Mirini</taxon>
        <taxon>Lygus</taxon>
    </lineage>
</organism>
<name>A0A0A9WF21_LYGHE</name>
<evidence type="ECO:0000313" key="9">
    <source>
        <dbReference type="EMBL" id="JAQ08327.1"/>
    </source>
</evidence>
<keyword evidence="1" id="KW-0539">Nucleus</keyword>
<feature type="domain" description="MADF" evidence="3">
    <location>
        <begin position="7"/>
        <end position="105"/>
    </location>
</feature>
<dbReference type="InterPro" id="IPR006578">
    <property type="entry name" value="MADF-dom"/>
</dbReference>
<dbReference type="EMBL" id="GDHC01012787">
    <property type="protein sequence ID" value="JAQ05842.1"/>
    <property type="molecule type" value="Transcribed_RNA"/>
</dbReference>
<feature type="domain" description="BESS" evidence="4">
    <location>
        <begin position="185"/>
        <end position="224"/>
    </location>
</feature>
<reference evidence="7" key="2">
    <citation type="submission" date="2014-07" db="EMBL/GenBank/DDBJ databases">
        <authorList>
            <person name="Hull J."/>
        </authorList>
    </citation>
    <scope>NUCLEOTIDE SEQUENCE</scope>
</reference>
<accession>A0A0A9WF21</accession>
<evidence type="ECO:0000256" key="1">
    <source>
        <dbReference type="PROSITE-ProRule" id="PRU00371"/>
    </source>
</evidence>
<reference evidence="8" key="3">
    <citation type="journal article" date="2016" name="Gigascience">
        <title>De novo construction of an expanded transcriptome assembly for the western tarnished plant bug, Lygus hesperus.</title>
        <authorList>
            <person name="Tassone E.E."/>
            <person name="Geib S.M."/>
            <person name="Hall B."/>
            <person name="Fabrick J.A."/>
            <person name="Brent C.S."/>
            <person name="Hull J.J."/>
        </authorList>
    </citation>
    <scope>NUCLEOTIDE SEQUENCE</scope>
</reference>
<sequence>MEINNERLIIEVQKFSCLYNIDHEEYRDKERKNRCWVIVAQRILDNEKWEDLSELEIKRISKEVQKRWKNLRDAYTRSLRSQIERGGSKPYVYEKQMSFLLPGPTLQRDQVLIKEEPEENLVICEPDVNTSHLDGPQDLDDKRYPSIGDLEVNPSAPPKKRRIRDPDRDEDYNLYLVDSNPQMSTDDDTMFLMSLAPSLRQVPPSAKLDARIKILEALKPFIPYAKLRVDQT</sequence>
<dbReference type="EMBL" id="GDHC01010302">
    <property type="protein sequence ID" value="JAQ08327.1"/>
    <property type="molecule type" value="Transcribed_RNA"/>
</dbReference>
<dbReference type="InterPro" id="IPR004210">
    <property type="entry name" value="BESS_motif"/>
</dbReference>
<evidence type="ECO:0000259" key="3">
    <source>
        <dbReference type="PROSITE" id="PS51029"/>
    </source>
</evidence>
<evidence type="ECO:0000313" key="8">
    <source>
        <dbReference type="EMBL" id="JAQ05842.1"/>
    </source>
</evidence>
<dbReference type="GO" id="GO:0005634">
    <property type="term" value="C:nucleus"/>
    <property type="evidence" value="ECO:0007669"/>
    <property type="project" value="UniProtKB-SubCell"/>
</dbReference>
<dbReference type="SMART" id="SM00595">
    <property type="entry name" value="MADF"/>
    <property type="match status" value="1"/>
</dbReference>
<dbReference type="EMBL" id="GDHC01004453">
    <property type="protein sequence ID" value="JAQ14176.1"/>
    <property type="molecule type" value="Transcribed_RNA"/>
</dbReference>